<evidence type="ECO:0000256" key="1">
    <source>
        <dbReference type="ARBA" id="ARBA00005820"/>
    </source>
</evidence>
<dbReference type="Proteomes" id="UP000588112">
    <property type="component" value="Unassembled WGS sequence"/>
</dbReference>
<dbReference type="InterPro" id="IPR051677">
    <property type="entry name" value="AfsR-DnrI-RedD_regulator"/>
</dbReference>
<dbReference type="InterPro" id="IPR011990">
    <property type="entry name" value="TPR-like_helical_dom_sf"/>
</dbReference>
<dbReference type="SMART" id="SM00862">
    <property type="entry name" value="Trans_reg_C"/>
    <property type="match status" value="1"/>
</dbReference>
<dbReference type="Gene3D" id="1.10.10.10">
    <property type="entry name" value="Winged helix-like DNA-binding domain superfamily/Winged helix DNA-binding domain"/>
    <property type="match status" value="1"/>
</dbReference>
<keyword evidence="2" id="KW-0805">Transcription regulation</keyword>
<evidence type="ECO:0000259" key="6">
    <source>
        <dbReference type="SMART" id="SM00862"/>
    </source>
</evidence>
<dbReference type="PRINTS" id="PR00364">
    <property type="entry name" value="DISEASERSIST"/>
</dbReference>
<sequence>MHVRILGPLKLGGHEQPAFRSAKRRSTLAVLLINANVFVPLDRLAAEIWDDDPPATAEGLLRQYVFHLRRSLRERPGAAVRIDTGLAGYVLRVPPEEIDSHAFDHLVEQAKDDLAGGRPAEAAHALTTALRLWRGPALVDIPPTPSVTAEARRLEERRLAATELLMDIQVASGDHAMAVEQLQMLVARYPRREQLRELLMRAMYGNGRRAEALAVYQDGRQTLIDEVGIEPGPDLQRLHHKILADDNGIAPRRSPLVTRQRDRIDQLPPETADLAGRDGRRDHLVELIGEWARTPPGDRAAPRVVLLSGGAGSGKTALAIAVAHRVRHLFEDGNMVVPLTDGGVTTLPRALRALGAAPREVPGGGEDGFDLYRRAVADRRMLLILDDAWTEGDVRRWLPAEPGGVVIVTSRSLLTGLGGMARVACPPLGLGDGLDVLAGIVGADQVAAGWEHFRAVVRWCDGVPLALRAAGAALLRRRASPSDLLRRLHGARPLDELDHGELALRPRLRASVERLSPGERRLLHRLAAGHGRPDSEAAPPGVDRLLDLHLIEPDAAGGYRMNAWTRAYAVEAANTPEARAKL</sequence>
<feature type="domain" description="AAA+ ATPase" evidence="5">
    <location>
        <begin position="301"/>
        <end position="434"/>
    </location>
</feature>
<dbReference type="InterPro" id="IPR005158">
    <property type="entry name" value="BTAD"/>
</dbReference>
<evidence type="ECO:0000313" key="9">
    <source>
        <dbReference type="Proteomes" id="UP000588112"/>
    </source>
</evidence>
<dbReference type="Gene3D" id="3.40.50.300">
    <property type="entry name" value="P-loop containing nucleotide triphosphate hydrolases"/>
    <property type="match status" value="1"/>
</dbReference>
<dbReference type="PANTHER" id="PTHR35807:SF1">
    <property type="entry name" value="TRANSCRIPTIONAL REGULATOR REDD"/>
    <property type="match status" value="1"/>
</dbReference>
<evidence type="ECO:0000256" key="4">
    <source>
        <dbReference type="ARBA" id="ARBA00023163"/>
    </source>
</evidence>
<dbReference type="RefSeq" id="WP_184612848.1">
    <property type="nucleotide sequence ID" value="NZ_BOOS01000064.1"/>
</dbReference>
<dbReference type="GO" id="GO:0000160">
    <property type="term" value="P:phosphorelay signal transduction system"/>
    <property type="evidence" value="ECO:0007669"/>
    <property type="project" value="InterPro"/>
</dbReference>
<dbReference type="Gene3D" id="1.25.40.10">
    <property type="entry name" value="Tetratricopeptide repeat domain"/>
    <property type="match status" value="1"/>
</dbReference>
<evidence type="ECO:0000259" key="7">
    <source>
        <dbReference type="SMART" id="SM01043"/>
    </source>
</evidence>
<dbReference type="GO" id="GO:0003677">
    <property type="term" value="F:DNA binding"/>
    <property type="evidence" value="ECO:0007669"/>
    <property type="project" value="UniProtKB-KW"/>
</dbReference>
<gene>
    <name evidence="8" type="ORF">BJ981_004010</name>
</gene>
<dbReference type="Pfam" id="PF03704">
    <property type="entry name" value="BTAD"/>
    <property type="match status" value="1"/>
</dbReference>
<dbReference type="GO" id="GO:0006355">
    <property type="term" value="P:regulation of DNA-templated transcription"/>
    <property type="evidence" value="ECO:0007669"/>
    <property type="project" value="InterPro"/>
</dbReference>
<keyword evidence="3 8" id="KW-0238">DNA-binding</keyword>
<evidence type="ECO:0000313" key="8">
    <source>
        <dbReference type="EMBL" id="MBB5628311.1"/>
    </source>
</evidence>
<evidence type="ECO:0000259" key="5">
    <source>
        <dbReference type="SMART" id="SM00382"/>
    </source>
</evidence>
<comment type="caution">
    <text evidence="8">The sequence shown here is derived from an EMBL/GenBank/DDBJ whole genome shotgun (WGS) entry which is preliminary data.</text>
</comment>
<feature type="domain" description="Bacterial transcriptional activator" evidence="7">
    <location>
        <begin position="98"/>
        <end position="243"/>
    </location>
</feature>
<dbReference type="CDD" id="cd15831">
    <property type="entry name" value="BTAD"/>
    <property type="match status" value="1"/>
</dbReference>
<dbReference type="SMART" id="SM00382">
    <property type="entry name" value="AAA"/>
    <property type="match status" value="1"/>
</dbReference>
<dbReference type="SUPFAM" id="SSF46894">
    <property type="entry name" value="C-terminal effector domain of the bipartite response regulators"/>
    <property type="match status" value="1"/>
</dbReference>
<feature type="domain" description="OmpR/PhoB-type" evidence="6">
    <location>
        <begin position="13"/>
        <end position="91"/>
    </location>
</feature>
<dbReference type="PANTHER" id="PTHR35807">
    <property type="entry name" value="TRANSCRIPTIONAL REGULATOR REDD-RELATED"/>
    <property type="match status" value="1"/>
</dbReference>
<proteinExistence type="inferred from homology"/>
<reference evidence="8 9" key="1">
    <citation type="submission" date="2020-08" db="EMBL/GenBank/DDBJ databases">
        <title>Sequencing the genomes of 1000 actinobacteria strains.</title>
        <authorList>
            <person name="Klenk H.-P."/>
        </authorList>
    </citation>
    <scope>NUCLEOTIDE SEQUENCE [LARGE SCALE GENOMIC DNA]</scope>
    <source>
        <strain evidence="8 9">DSM 45790</strain>
    </source>
</reference>
<dbReference type="EMBL" id="JACHBR010000001">
    <property type="protein sequence ID" value="MBB5628311.1"/>
    <property type="molecule type" value="Genomic_DNA"/>
</dbReference>
<protein>
    <submittedName>
        <fullName evidence="8">DNA-binding SARP family transcriptional activator</fullName>
    </submittedName>
</protein>
<keyword evidence="9" id="KW-1185">Reference proteome</keyword>
<dbReference type="GO" id="GO:0043531">
    <property type="term" value="F:ADP binding"/>
    <property type="evidence" value="ECO:0007669"/>
    <property type="project" value="InterPro"/>
</dbReference>
<dbReference type="Pfam" id="PF00486">
    <property type="entry name" value="Trans_reg_C"/>
    <property type="match status" value="1"/>
</dbReference>
<organism evidence="8 9">
    <name type="scientific">Sphaerisporangium krabiense</name>
    <dbReference type="NCBI Taxonomy" id="763782"/>
    <lineage>
        <taxon>Bacteria</taxon>
        <taxon>Bacillati</taxon>
        <taxon>Actinomycetota</taxon>
        <taxon>Actinomycetes</taxon>
        <taxon>Streptosporangiales</taxon>
        <taxon>Streptosporangiaceae</taxon>
        <taxon>Sphaerisporangium</taxon>
    </lineage>
</organism>
<dbReference type="InterPro" id="IPR001867">
    <property type="entry name" value="OmpR/PhoB-type_DNA-bd"/>
</dbReference>
<dbReference type="AlphaFoldDB" id="A0A7W9DR96"/>
<dbReference type="InterPro" id="IPR027417">
    <property type="entry name" value="P-loop_NTPase"/>
</dbReference>
<name>A0A7W9DR96_9ACTN</name>
<comment type="similarity">
    <text evidence="1">Belongs to the AfsR/DnrI/RedD regulatory family.</text>
</comment>
<dbReference type="Pfam" id="PF00931">
    <property type="entry name" value="NB-ARC"/>
    <property type="match status" value="1"/>
</dbReference>
<dbReference type="SUPFAM" id="SSF48452">
    <property type="entry name" value="TPR-like"/>
    <property type="match status" value="1"/>
</dbReference>
<dbReference type="InterPro" id="IPR003593">
    <property type="entry name" value="AAA+_ATPase"/>
</dbReference>
<dbReference type="InterPro" id="IPR002182">
    <property type="entry name" value="NB-ARC"/>
</dbReference>
<evidence type="ECO:0000256" key="2">
    <source>
        <dbReference type="ARBA" id="ARBA00023015"/>
    </source>
</evidence>
<keyword evidence="4" id="KW-0804">Transcription</keyword>
<dbReference type="InterPro" id="IPR016032">
    <property type="entry name" value="Sig_transdc_resp-reg_C-effctor"/>
</dbReference>
<evidence type="ECO:0000256" key="3">
    <source>
        <dbReference type="ARBA" id="ARBA00023125"/>
    </source>
</evidence>
<dbReference type="InterPro" id="IPR036388">
    <property type="entry name" value="WH-like_DNA-bd_sf"/>
</dbReference>
<accession>A0A7W9DR96</accession>
<dbReference type="SUPFAM" id="SSF52540">
    <property type="entry name" value="P-loop containing nucleoside triphosphate hydrolases"/>
    <property type="match status" value="1"/>
</dbReference>
<dbReference type="SMART" id="SM01043">
    <property type="entry name" value="BTAD"/>
    <property type="match status" value="1"/>
</dbReference>